<keyword evidence="3" id="KW-1185">Reference proteome</keyword>
<evidence type="ECO:0000259" key="1">
    <source>
        <dbReference type="Pfam" id="PF24626"/>
    </source>
</evidence>
<dbReference type="Pfam" id="PF24626">
    <property type="entry name" value="SH3_Tf2-1"/>
    <property type="match status" value="1"/>
</dbReference>
<dbReference type="PANTHER" id="PTHR46148:SF60">
    <property type="entry name" value="CHROMO DOMAIN-CONTAINING PROTEIN"/>
    <property type="match status" value="1"/>
</dbReference>
<dbReference type="PANTHER" id="PTHR46148">
    <property type="entry name" value="CHROMO DOMAIN-CONTAINING PROTEIN"/>
    <property type="match status" value="1"/>
</dbReference>
<evidence type="ECO:0000313" key="2">
    <source>
        <dbReference type="EMBL" id="PON75630.1"/>
    </source>
</evidence>
<gene>
    <name evidence="2" type="ORF">PanWU01x14_042550</name>
</gene>
<accession>A0A2P5DQR8</accession>
<reference evidence="3" key="1">
    <citation type="submission" date="2016-06" db="EMBL/GenBank/DDBJ databases">
        <title>Parallel loss of symbiosis genes in relatives of nitrogen-fixing non-legume Parasponia.</title>
        <authorList>
            <person name="Van Velzen R."/>
            <person name="Holmer R."/>
            <person name="Bu F."/>
            <person name="Rutten L."/>
            <person name="Van Zeijl A."/>
            <person name="Liu W."/>
            <person name="Santuari L."/>
            <person name="Cao Q."/>
            <person name="Sharma T."/>
            <person name="Shen D."/>
            <person name="Roswanjaya Y."/>
            <person name="Wardhani T."/>
            <person name="Kalhor M.S."/>
            <person name="Jansen J."/>
            <person name="Van den Hoogen J."/>
            <person name="Gungor B."/>
            <person name="Hartog M."/>
            <person name="Hontelez J."/>
            <person name="Verver J."/>
            <person name="Yang W.-C."/>
            <person name="Schijlen E."/>
            <person name="Repin R."/>
            <person name="Schilthuizen M."/>
            <person name="Schranz E."/>
            <person name="Heidstra R."/>
            <person name="Miyata K."/>
            <person name="Fedorova E."/>
            <person name="Kohlen W."/>
            <person name="Bisseling T."/>
            <person name="Smit S."/>
            <person name="Geurts R."/>
        </authorList>
    </citation>
    <scope>NUCLEOTIDE SEQUENCE [LARGE SCALE GENOMIC DNA]</scope>
    <source>
        <strain evidence="3">cv. WU1-14</strain>
    </source>
</reference>
<protein>
    <recommendedName>
        <fullName evidence="1">Tf2-1-like SH3-like domain-containing protein</fullName>
    </recommendedName>
</protein>
<dbReference type="Proteomes" id="UP000237105">
    <property type="component" value="Unassembled WGS sequence"/>
</dbReference>
<dbReference type="OrthoDB" id="1931063at2759"/>
<dbReference type="EMBL" id="JXTB01000023">
    <property type="protein sequence ID" value="PON75630.1"/>
    <property type="molecule type" value="Genomic_DNA"/>
</dbReference>
<proteinExistence type="predicted"/>
<sequence length="102" mass="11843">MKGIMRFGKKGKLSPRYIGSFEILDKVGDVAYRLALPPILSNVHNVFHVSMLRRYVPNPSHILSYEPLELSQYVSYEEEPMEILDKKEKELRSKKIPLVKVL</sequence>
<evidence type="ECO:0000313" key="3">
    <source>
        <dbReference type="Proteomes" id="UP000237105"/>
    </source>
</evidence>
<comment type="caution">
    <text evidence="2">The sequence shown here is derived from an EMBL/GenBank/DDBJ whole genome shotgun (WGS) entry which is preliminary data.</text>
</comment>
<name>A0A2P5DQR8_PARAD</name>
<dbReference type="InterPro" id="IPR056924">
    <property type="entry name" value="SH3_Tf2-1"/>
</dbReference>
<organism evidence="2 3">
    <name type="scientific">Parasponia andersonii</name>
    <name type="common">Sponia andersonii</name>
    <dbReference type="NCBI Taxonomy" id="3476"/>
    <lineage>
        <taxon>Eukaryota</taxon>
        <taxon>Viridiplantae</taxon>
        <taxon>Streptophyta</taxon>
        <taxon>Embryophyta</taxon>
        <taxon>Tracheophyta</taxon>
        <taxon>Spermatophyta</taxon>
        <taxon>Magnoliopsida</taxon>
        <taxon>eudicotyledons</taxon>
        <taxon>Gunneridae</taxon>
        <taxon>Pentapetalae</taxon>
        <taxon>rosids</taxon>
        <taxon>fabids</taxon>
        <taxon>Rosales</taxon>
        <taxon>Cannabaceae</taxon>
        <taxon>Parasponia</taxon>
    </lineage>
</organism>
<dbReference type="AlphaFoldDB" id="A0A2P5DQR8"/>
<feature type="domain" description="Tf2-1-like SH3-like" evidence="1">
    <location>
        <begin position="5"/>
        <end position="56"/>
    </location>
</feature>